<dbReference type="InterPro" id="IPR000326">
    <property type="entry name" value="PAP2/HPO"/>
</dbReference>
<keyword evidence="4" id="KW-1185">Reference proteome</keyword>
<feature type="transmembrane region" description="Helical" evidence="1">
    <location>
        <begin position="175"/>
        <end position="194"/>
    </location>
</feature>
<comment type="caution">
    <text evidence="3">The sequence shown here is derived from an EMBL/GenBank/DDBJ whole genome shotgun (WGS) entry which is preliminary data.</text>
</comment>
<feature type="transmembrane region" description="Helical" evidence="1">
    <location>
        <begin position="12"/>
        <end position="29"/>
    </location>
</feature>
<evidence type="ECO:0000256" key="1">
    <source>
        <dbReference type="SAM" id="Phobius"/>
    </source>
</evidence>
<organism evidence="3 4">
    <name type="scientific">Paraperlucidibaca baekdonensis</name>
    <dbReference type="NCBI Taxonomy" id="748120"/>
    <lineage>
        <taxon>Bacteria</taxon>
        <taxon>Pseudomonadati</taxon>
        <taxon>Pseudomonadota</taxon>
        <taxon>Gammaproteobacteria</taxon>
        <taxon>Moraxellales</taxon>
        <taxon>Moraxellaceae</taxon>
        <taxon>Paraperlucidibaca</taxon>
    </lineage>
</organism>
<dbReference type="EMBL" id="QUNR01000001">
    <property type="protein sequence ID" value="REH40248.1"/>
    <property type="molecule type" value="Genomic_DNA"/>
</dbReference>
<name>A0A3E0H968_9GAMM</name>
<dbReference type="OrthoDB" id="7348799at2"/>
<dbReference type="CDD" id="cd03396">
    <property type="entry name" value="PAP2_like_6"/>
    <property type="match status" value="1"/>
</dbReference>
<protein>
    <submittedName>
        <fullName evidence="3">Membrane-associated PAP2 superfamily phosphatase</fullName>
    </submittedName>
</protein>
<dbReference type="AlphaFoldDB" id="A0A3E0H968"/>
<dbReference type="Proteomes" id="UP000256774">
    <property type="component" value="Unassembled WGS sequence"/>
</dbReference>
<feature type="transmembrane region" description="Helical" evidence="1">
    <location>
        <begin position="87"/>
        <end position="107"/>
    </location>
</feature>
<evidence type="ECO:0000259" key="2">
    <source>
        <dbReference type="Pfam" id="PF01569"/>
    </source>
</evidence>
<evidence type="ECO:0000313" key="3">
    <source>
        <dbReference type="EMBL" id="REH40248.1"/>
    </source>
</evidence>
<dbReference type="SUPFAM" id="SSF48317">
    <property type="entry name" value="Acid phosphatase/Vanadium-dependent haloperoxidase"/>
    <property type="match status" value="1"/>
</dbReference>
<gene>
    <name evidence="3" type="ORF">DFR26_0447</name>
</gene>
<sequence length="241" mass="27166">MPPSLHSRPYDLLAWFGLGLLSIALSRYTNLDLISSSWFFDANTGEFPLRDSFLFARVFHDGTHKLSTVLWLGCWIMAWRSRHTESFFGWLFVIISALIAVSINGYFKHQSLHSCPWSLSEFGGTADYFRAFSTLPATPGPGRCLPSGHAGVGFGWIAMIYACTKWWPQHVRKTVIIVLAFSLFCGGIQVARGAHFITHVLWTAVICGTSVSVCFHLYQYRHELGELMVTVGHRLQVQAYK</sequence>
<keyword evidence="1" id="KW-0472">Membrane</keyword>
<reference evidence="3 4" key="1">
    <citation type="submission" date="2018-08" db="EMBL/GenBank/DDBJ databases">
        <title>Genomic Encyclopedia of Type Strains, Phase IV (KMG-IV): sequencing the most valuable type-strain genomes for metagenomic binning, comparative biology and taxonomic classification.</title>
        <authorList>
            <person name="Goeker M."/>
        </authorList>
    </citation>
    <scope>NUCLEOTIDE SEQUENCE [LARGE SCALE GENOMIC DNA]</scope>
    <source>
        <strain evidence="3 4">DSM 26022</strain>
    </source>
</reference>
<proteinExistence type="predicted"/>
<evidence type="ECO:0000313" key="4">
    <source>
        <dbReference type="Proteomes" id="UP000256774"/>
    </source>
</evidence>
<keyword evidence="1" id="KW-0812">Transmembrane</keyword>
<accession>A0A3E0H968</accession>
<dbReference type="Pfam" id="PF01569">
    <property type="entry name" value="PAP2"/>
    <property type="match status" value="1"/>
</dbReference>
<feature type="domain" description="Phosphatidic acid phosphatase type 2/haloperoxidase" evidence="2">
    <location>
        <begin position="91"/>
        <end position="222"/>
    </location>
</feature>
<dbReference type="RefSeq" id="WP_116207298.1">
    <property type="nucleotide sequence ID" value="NZ_QUNR01000001.1"/>
</dbReference>
<dbReference type="Gene3D" id="1.20.144.10">
    <property type="entry name" value="Phosphatidic acid phosphatase type 2/haloperoxidase"/>
    <property type="match status" value="1"/>
</dbReference>
<feature type="transmembrane region" description="Helical" evidence="1">
    <location>
        <begin position="200"/>
        <end position="218"/>
    </location>
</feature>
<dbReference type="InterPro" id="IPR036938">
    <property type="entry name" value="PAP2/HPO_sf"/>
</dbReference>
<keyword evidence="1" id="KW-1133">Transmembrane helix</keyword>